<dbReference type="PROSITE" id="PS01251">
    <property type="entry name" value="PCNA_1"/>
    <property type="match status" value="1"/>
</dbReference>
<proteinExistence type="predicted"/>
<dbReference type="InterPro" id="IPR022648">
    <property type="entry name" value="Pr_cel_nuc_antig_N"/>
</dbReference>
<dbReference type="PANTHER" id="PTHR11352">
    <property type="entry name" value="PROLIFERATING CELL NUCLEAR ANTIGEN"/>
    <property type="match status" value="1"/>
</dbReference>
<keyword evidence="1" id="KW-0238">DNA-binding</keyword>
<dbReference type="GO" id="GO:0003677">
    <property type="term" value="F:DNA binding"/>
    <property type="evidence" value="ECO:0007669"/>
    <property type="project" value="UniProtKB-KW"/>
</dbReference>
<dbReference type="InterPro" id="IPR000730">
    <property type="entry name" value="Pr_cel_nuc_antig"/>
</dbReference>
<name>A0ABD2KIW6_9BILA</name>
<dbReference type="InterPro" id="IPR046938">
    <property type="entry name" value="DNA_clamp_sf"/>
</dbReference>
<keyword evidence="4" id="KW-1185">Reference proteome</keyword>
<reference evidence="3 4" key="1">
    <citation type="submission" date="2024-10" db="EMBL/GenBank/DDBJ databases">
        <authorList>
            <person name="Kim D."/>
        </authorList>
    </citation>
    <scope>NUCLEOTIDE SEQUENCE [LARGE SCALE GENOMIC DNA]</scope>
    <source>
        <strain evidence="3">BH-2024</strain>
    </source>
</reference>
<evidence type="ECO:0000256" key="1">
    <source>
        <dbReference type="ARBA" id="ARBA00023125"/>
    </source>
</evidence>
<feature type="domain" description="Proliferating cell nuclear antigen PCNA N-terminal" evidence="2">
    <location>
        <begin position="1"/>
        <end position="120"/>
    </location>
</feature>
<dbReference type="PRINTS" id="PR00339">
    <property type="entry name" value="PCNACYCLIN"/>
</dbReference>
<evidence type="ECO:0000313" key="4">
    <source>
        <dbReference type="Proteomes" id="UP001620626"/>
    </source>
</evidence>
<gene>
    <name evidence="3" type="ORF">niasHT_021460</name>
</gene>
<dbReference type="AlphaFoldDB" id="A0ABD2KIW6"/>
<sequence>MFEAKFTNAALLKKIVEAIKELVSEAPFDCTENSMCLQAMDGSHVALISLKLDIGLFEVFRCDRTIALGLSMGELSKVLKCSKSEDTLMIRFEDSEQDMVTFTFEDTKGRKQDITLKLMDRVRLSMCDNVPLVVEYDIEGNGFLRFFLAPKIDEDKETMDD</sequence>
<dbReference type="Pfam" id="PF00705">
    <property type="entry name" value="PCNA_N"/>
    <property type="match status" value="1"/>
</dbReference>
<dbReference type="NCBIfam" id="TIGR00590">
    <property type="entry name" value="pcna"/>
    <property type="match status" value="1"/>
</dbReference>
<protein>
    <recommendedName>
        <fullName evidence="2">Proliferating cell nuclear antigen PCNA N-terminal domain-containing protein</fullName>
    </recommendedName>
</protein>
<evidence type="ECO:0000259" key="2">
    <source>
        <dbReference type="Pfam" id="PF00705"/>
    </source>
</evidence>
<dbReference type="Proteomes" id="UP001620626">
    <property type="component" value="Unassembled WGS sequence"/>
</dbReference>
<accession>A0ABD2KIW6</accession>
<dbReference type="CDD" id="cd00577">
    <property type="entry name" value="PCNA"/>
    <property type="match status" value="1"/>
</dbReference>
<dbReference type="EMBL" id="JBICBT010000749">
    <property type="protein sequence ID" value="KAL3102793.1"/>
    <property type="molecule type" value="Genomic_DNA"/>
</dbReference>
<organism evidence="3 4">
    <name type="scientific">Heterodera trifolii</name>
    <dbReference type="NCBI Taxonomy" id="157864"/>
    <lineage>
        <taxon>Eukaryota</taxon>
        <taxon>Metazoa</taxon>
        <taxon>Ecdysozoa</taxon>
        <taxon>Nematoda</taxon>
        <taxon>Chromadorea</taxon>
        <taxon>Rhabditida</taxon>
        <taxon>Tylenchina</taxon>
        <taxon>Tylenchomorpha</taxon>
        <taxon>Tylenchoidea</taxon>
        <taxon>Heteroderidae</taxon>
        <taxon>Heteroderinae</taxon>
        <taxon>Heterodera</taxon>
    </lineage>
</organism>
<evidence type="ECO:0000313" key="3">
    <source>
        <dbReference type="EMBL" id="KAL3102793.1"/>
    </source>
</evidence>
<dbReference type="PANTHER" id="PTHR11352:SF0">
    <property type="entry name" value="PROLIFERATING CELL NUCLEAR ANTIGEN"/>
    <property type="match status" value="1"/>
</dbReference>
<dbReference type="SUPFAM" id="SSF55979">
    <property type="entry name" value="DNA clamp"/>
    <property type="match status" value="2"/>
</dbReference>
<dbReference type="InterPro" id="IPR022659">
    <property type="entry name" value="Pr_cel_nuc_antig_CS"/>
</dbReference>
<dbReference type="Gene3D" id="3.10.150.10">
    <property type="entry name" value="DNA Polymerase III, subunit A, domain 2"/>
    <property type="match status" value="2"/>
</dbReference>
<comment type="caution">
    <text evidence="3">The sequence shown here is derived from an EMBL/GenBank/DDBJ whole genome shotgun (WGS) entry which is preliminary data.</text>
</comment>